<dbReference type="EMBL" id="FRDM01000007">
    <property type="protein sequence ID" value="SHN70892.1"/>
    <property type="molecule type" value="Genomic_DNA"/>
</dbReference>
<evidence type="ECO:0000256" key="1">
    <source>
        <dbReference type="SAM" id="MobiDB-lite"/>
    </source>
</evidence>
<dbReference type="SUPFAM" id="SSF52980">
    <property type="entry name" value="Restriction endonuclease-like"/>
    <property type="match status" value="1"/>
</dbReference>
<feature type="compositionally biased region" description="Basic and acidic residues" evidence="1">
    <location>
        <begin position="1"/>
        <end position="14"/>
    </location>
</feature>
<evidence type="ECO:0000259" key="2">
    <source>
        <dbReference type="Pfam" id="PF04480"/>
    </source>
</evidence>
<reference evidence="3 4" key="1">
    <citation type="submission" date="2016-12" db="EMBL/GenBank/DDBJ databases">
        <authorList>
            <person name="Song W.-J."/>
            <person name="Kurnit D.M."/>
        </authorList>
    </citation>
    <scope>NUCLEOTIDE SEQUENCE [LARGE SCALE GENOMIC DNA]</scope>
    <source>
        <strain evidence="3 4">DSM 43162</strain>
    </source>
</reference>
<feature type="domain" description="DUF559" evidence="2">
    <location>
        <begin position="247"/>
        <end position="290"/>
    </location>
</feature>
<dbReference type="InterPro" id="IPR011335">
    <property type="entry name" value="Restrct_endonuc-II-like"/>
</dbReference>
<sequence>MHTASRVEDGDRSPRPIGQPARVPTRRLLPEPLRDRAFRGTDVVRRGLLTPAQLRGPACRRLYRDVYVDARAPDSHRLRARAAARLLLPGAVVSGLSAAVLWGVGLADERDDVELVLPPGTHPRRIPGIRVRRVPLDPADVRVLDRVRVSSPAVATVRAAALLEPDEAVVAIDRMVAAGVVDLRALRARAATRGAAPARVRRACTRADGLAESPQETRLRLLMVDGGLPTPVAQYVVRHEGRDVARVDFAWPELRIAVEYDGAWHAEPGQFARDRRRLDRLQAAGWTVVFVTAADLHHPVQLLATLREALHR</sequence>
<dbReference type="InterPro" id="IPR007569">
    <property type="entry name" value="DUF559"/>
</dbReference>
<gene>
    <name evidence="3" type="ORF">SAMN05660350_01804</name>
</gene>
<protein>
    <recommendedName>
        <fullName evidence="2">DUF559 domain-containing protein</fullName>
    </recommendedName>
</protein>
<dbReference type="Proteomes" id="UP000184428">
    <property type="component" value="Unassembled WGS sequence"/>
</dbReference>
<dbReference type="Gene3D" id="3.40.960.10">
    <property type="entry name" value="VSR Endonuclease"/>
    <property type="match status" value="1"/>
</dbReference>
<name>A0A1M7TJF8_9ACTN</name>
<feature type="region of interest" description="Disordered" evidence="1">
    <location>
        <begin position="1"/>
        <end position="26"/>
    </location>
</feature>
<organism evidence="3 4">
    <name type="scientific">Geodermatophilus obscurus</name>
    <dbReference type="NCBI Taxonomy" id="1861"/>
    <lineage>
        <taxon>Bacteria</taxon>
        <taxon>Bacillati</taxon>
        <taxon>Actinomycetota</taxon>
        <taxon>Actinomycetes</taxon>
        <taxon>Geodermatophilales</taxon>
        <taxon>Geodermatophilaceae</taxon>
        <taxon>Geodermatophilus</taxon>
    </lineage>
</organism>
<evidence type="ECO:0000313" key="4">
    <source>
        <dbReference type="Proteomes" id="UP000184428"/>
    </source>
</evidence>
<dbReference type="AlphaFoldDB" id="A0A1M7TJF8"/>
<evidence type="ECO:0000313" key="3">
    <source>
        <dbReference type="EMBL" id="SHN70892.1"/>
    </source>
</evidence>
<proteinExistence type="predicted"/>
<accession>A0A1M7TJF8</accession>
<dbReference type="Pfam" id="PF04480">
    <property type="entry name" value="DUF559"/>
    <property type="match status" value="1"/>
</dbReference>